<name>A0A3B5LYU9_9TELE</name>
<reference evidence="2" key="1">
    <citation type="submission" date="2025-08" db="UniProtKB">
        <authorList>
            <consortium name="Ensembl"/>
        </authorList>
    </citation>
    <scope>IDENTIFICATION</scope>
</reference>
<accession>A0A3B5LYU9</accession>
<evidence type="ECO:0000313" key="2">
    <source>
        <dbReference type="Ensembl" id="ENSXCOP00000016120.1"/>
    </source>
</evidence>
<dbReference type="InterPro" id="IPR032549">
    <property type="entry name" value="DUF4939"/>
</dbReference>
<dbReference type="STRING" id="32473.ENSXCOP00000016120"/>
<dbReference type="AlphaFoldDB" id="A0A3B5LYU9"/>
<sequence>MLLHSILISYSATSRAHDQFMRLVRFVLRSFSWKIQPTFSEVRPPLPERFSGDLSRCKGFLLQCSIIFNHSPQSFLQDGSKIAYVLSLLSGRALDWAQARFPSPANYNCSFDEFLKEFQQTFSQDSDKSFNSREIQIDDYPN</sequence>
<feature type="domain" description="DUF4939" evidence="1">
    <location>
        <begin position="43"/>
        <end position="127"/>
    </location>
</feature>
<dbReference type="Proteomes" id="UP000261380">
    <property type="component" value="Unplaced"/>
</dbReference>
<protein>
    <recommendedName>
        <fullName evidence="1">DUF4939 domain-containing protein</fullName>
    </recommendedName>
</protein>
<reference evidence="2" key="2">
    <citation type="submission" date="2025-09" db="UniProtKB">
        <authorList>
            <consortium name="Ensembl"/>
        </authorList>
    </citation>
    <scope>IDENTIFICATION</scope>
</reference>
<organism evidence="2 3">
    <name type="scientific">Xiphophorus couchianus</name>
    <name type="common">Monterrey platyfish</name>
    <dbReference type="NCBI Taxonomy" id="32473"/>
    <lineage>
        <taxon>Eukaryota</taxon>
        <taxon>Metazoa</taxon>
        <taxon>Chordata</taxon>
        <taxon>Craniata</taxon>
        <taxon>Vertebrata</taxon>
        <taxon>Euteleostomi</taxon>
        <taxon>Actinopterygii</taxon>
        <taxon>Neopterygii</taxon>
        <taxon>Teleostei</taxon>
        <taxon>Neoteleostei</taxon>
        <taxon>Acanthomorphata</taxon>
        <taxon>Ovalentaria</taxon>
        <taxon>Atherinomorphae</taxon>
        <taxon>Cyprinodontiformes</taxon>
        <taxon>Poeciliidae</taxon>
        <taxon>Poeciliinae</taxon>
        <taxon>Xiphophorus</taxon>
    </lineage>
</organism>
<dbReference type="Pfam" id="PF16297">
    <property type="entry name" value="DUF4939"/>
    <property type="match status" value="1"/>
</dbReference>
<dbReference type="GeneTree" id="ENSGT00940000173342"/>
<evidence type="ECO:0000259" key="1">
    <source>
        <dbReference type="Pfam" id="PF16297"/>
    </source>
</evidence>
<keyword evidence="3" id="KW-1185">Reference proteome</keyword>
<proteinExistence type="predicted"/>
<dbReference type="Ensembl" id="ENSXCOT00000016324.1">
    <property type="protein sequence ID" value="ENSXCOP00000016120.1"/>
    <property type="gene ID" value="ENSXCOG00000012183.1"/>
</dbReference>
<evidence type="ECO:0000313" key="3">
    <source>
        <dbReference type="Proteomes" id="UP000261380"/>
    </source>
</evidence>